<evidence type="ECO:0000313" key="5">
    <source>
        <dbReference type="EMBL" id="UFP94899.1"/>
    </source>
</evidence>
<feature type="region of interest" description="Disordered" evidence="4">
    <location>
        <begin position="186"/>
        <end position="217"/>
    </location>
</feature>
<dbReference type="EMBL" id="CP063845">
    <property type="protein sequence ID" value="UFP94899.1"/>
    <property type="molecule type" value="Genomic_DNA"/>
</dbReference>
<dbReference type="PANTHER" id="PTHR35137">
    <property type="entry name" value="CHROMOPHORE LYASE CRL, CHLOROPLASTIC"/>
    <property type="match status" value="1"/>
</dbReference>
<reference evidence="5 6" key="1">
    <citation type="journal article" date="2021" name="Genome Biol. Evol.">
        <title>Complete Genome Sequencing of a Novel Gloeobacter Species from a Waterfall Cave in Mexico.</title>
        <authorList>
            <person name="Saw J.H."/>
            <person name="Cardona T."/>
            <person name="Montejano G."/>
        </authorList>
    </citation>
    <scope>NUCLEOTIDE SEQUENCE [LARGE SCALE GENOMIC DNA]</scope>
    <source>
        <strain evidence="5">MG652769</strain>
    </source>
</reference>
<name>A0ABY3PMS3_9CYAN</name>
<evidence type="ECO:0000313" key="6">
    <source>
        <dbReference type="Proteomes" id="UP001054846"/>
    </source>
</evidence>
<dbReference type="InterPro" id="IPR010404">
    <property type="entry name" value="CpcT/CpeT"/>
</dbReference>
<proteinExistence type="inferred from homology"/>
<keyword evidence="6" id="KW-1185">Reference proteome</keyword>
<organism evidence="5 6">
    <name type="scientific">Gloeobacter morelensis MG652769</name>
    <dbReference type="NCBI Taxonomy" id="2781736"/>
    <lineage>
        <taxon>Bacteria</taxon>
        <taxon>Bacillati</taxon>
        <taxon>Cyanobacteriota</taxon>
        <taxon>Cyanophyceae</taxon>
        <taxon>Gloeobacterales</taxon>
        <taxon>Gloeobacteraceae</taxon>
        <taxon>Gloeobacter</taxon>
        <taxon>Gloeobacter morelensis</taxon>
    </lineage>
</organism>
<gene>
    <name evidence="3" type="primary">cpcT</name>
    <name evidence="5" type="ORF">ISF26_01215</name>
</gene>
<evidence type="ECO:0000256" key="3">
    <source>
        <dbReference type="HAMAP-Rule" id="MF_01460"/>
    </source>
</evidence>
<sequence length="217" mass="24229">MATAPSEDLLTLARWMAGDFSNQKQALAQPQTFAHIRIFFRPLPLAFFGAVGFYSEQTYDYDLWSPYRQGLHRLLDREGGSIYIENYGLQDAGLYAGAGHDPEILATIPTDCLRLRRGCAMVFRREGDCFRGSVEPGNHCLIPRDGHWTYLVSEVELTESTWVSLDRGMDRETHRQIWGSQAGPLRFEKRVGFDPPLPPPGKGGELGGSADRVSGPP</sequence>
<evidence type="ECO:0000256" key="1">
    <source>
        <dbReference type="ARBA" id="ARBA00008206"/>
    </source>
</evidence>
<comment type="similarity">
    <text evidence="1 3">Belongs to the CpcT/CpeT biliprotein lyase family.</text>
</comment>
<accession>A0ABY3PMS3</accession>
<keyword evidence="2 3" id="KW-0456">Lyase</keyword>
<protein>
    <recommendedName>
        <fullName evidence="3">Chromophore lyase CpcT/CpeT</fullName>
        <ecNumber evidence="3">4.-.-.-</ecNumber>
    </recommendedName>
</protein>
<evidence type="ECO:0000256" key="4">
    <source>
        <dbReference type="SAM" id="MobiDB-lite"/>
    </source>
</evidence>
<dbReference type="InterPro" id="IPR038672">
    <property type="entry name" value="CpcT/CpeT_sf"/>
</dbReference>
<dbReference type="Pfam" id="PF06206">
    <property type="entry name" value="CpeT"/>
    <property type="match status" value="1"/>
</dbReference>
<dbReference type="RefSeq" id="WP_230841963.1">
    <property type="nucleotide sequence ID" value="NZ_CP063845.1"/>
</dbReference>
<dbReference type="HAMAP" id="MF_01460">
    <property type="entry name" value="Chrphore_lyase_CpxT"/>
    <property type="match status" value="1"/>
</dbReference>
<dbReference type="Gene3D" id="2.40.128.590">
    <property type="entry name" value="CpcT/CpeT domain"/>
    <property type="match status" value="1"/>
</dbReference>
<dbReference type="PANTHER" id="PTHR35137:SF1">
    <property type="entry name" value="CHROMOPHORE LYASE CRL, CHLOROPLASTIC"/>
    <property type="match status" value="1"/>
</dbReference>
<evidence type="ECO:0000256" key="2">
    <source>
        <dbReference type="ARBA" id="ARBA00023239"/>
    </source>
</evidence>
<dbReference type="EC" id="4.-.-.-" evidence="3"/>
<dbReference type="Proteomes" id="UP001054846">
    <property type="component" value="Chromosome"/>
</dbReference>
<dbReference type="CDD" id="cd16338">
    <property type="entry name" value="CpcT"/>
    <property type="match status" value="1"/>
</dbReference>
<dbReference type="GO" id="GO:0016829">
    <property type="term" value="F:lyase activity"/>
    <property type="evidence" value="ECO:0007669"/>
    <property type="project" value="UniProtKB-KW"/>
</dbReference>
<comment type="function">
    <text evidence="3">Covalently attaches a chromophore to Cys residue(s) of phycobiliproteins.</text>
</comment>